<reference evidence="1 2" key="1">
    <citation type="submission" date="2016-10" db="EMBL/GenBank/DDBJ databases">
        <authorList>
            <person name="de Groot N.N."/>
        </authorList>
    </citation>
    <scope>NUCLEOTIDE SEQUENCE [LARGE SCALE GENOMIC DNA]</scope>
    <source>
        <strain evidence="1 2">GAS522</strain>
    </source>
</reference>
<dbReference type="AlphaFoldDB" id="A0A1H4PP71"/>
<accession>A0A1H4PP71</accession>
<gene>
    <name evidence="1" type="ORF">SAMN05444171_0640</name>
</gene>
<protein>
    <submittedName>
        <fullName evidence="1">Uncharacterized protein</fullName>
    </submittedName>
</protein>
<evidence type="ECO:0000313" key="1">
    <source>
        <dbReference type="EMBL" id="SEC09179.1"/>
    </source>
</evidence>
<proteinExistence type="predicted"/>
<name>A0A1H4PP71_9BRAD</name>
<organism evidence="1 2">
    <name type="scientific">Bradyrhizobium lablabi</name>
    <dbReference type="NCBI Taxonomy" id="722472"/>
    <lineage>
        <taxon>Bacteria</taxon>
        <taxon>Pseudomonadati</taxon>
        <taxon>Pseudomonadota</taxon>
        <taxon>Alphaproteobacteria</taxon>
        <taxon>Hyphomicrobiales</taxon>
        <taxon>Nitrobacteraceae</taxon>
        <taxon>Bradyrhizobium</taxon>
    </lineage>
</organism>
<evidence type="ECO:0000313" key="2">
    <source>
        <dbReference type="Proteomes" id="UP000183208"/>
    </source>
</evidence>
<dbReference type="Proteomes" id="UP000183208">
    <property type="component" value="Unassembled WGS sequence"/>
</dbReference>
<dbReference type="EMBL" id="FNTI01000001">
    <property type="protein sequence ID" value="SEC09179.1"/>
    <property type="molecule type" value="Genomic_DNA"/>
</dbReference>
<sequence length="137" mass="14179">MILASVAAVPDRPDRMNHMFGRQPVALGDLGVAGGAAMQGAAFGKQFGTGSPMDRAIDTAAAEQRRIRGVDDGVNAQTGDIGNNNFQPRLADQARGVAQAEAAALTVTPLSANSCCNSPAWNISRMMSQPPTNSPLT</sequence>